<evidence type="ECO:0000256" key="12">
    <source>
        <dbReference type="ARBA" id="ARBA00055717"/>
    </source>
</evidence>
<evidence type="ECO:0000256" key="7">
    <source>
        <dbReference type="ARBA" id="ARBA00023125"/>
    </source>
</evidence>
<keyword evidence="9" id="KW-0539">Nucleus</keyword>
<evidence type="ECO:0000256" key="6">
    <source>
        <dbReference type="ARBA" id="ARBA00023015"/>
    </source>
</evidence>
<dbReference type="GO" id="GO:0001558">
    <property type="term" value="P:regulation of cell growth"/>
    <property type="evidence" value="ECO:0007669"/>
    <property type="project" value="UniProtKB-ARBA"/>
</dbReference>
<dbReference type="CDD" id="cd01089">
    <property type="entry name" value="PA2G4-like"/>
    <property type="match status" value="1"/>
</dbReference>
<keyword evidence="3" id="KW-0217">Developmental protein</keyword>
<dbReference type="SUPFAM" id="SSF101941">
    <property type="entry name" value="NAC domain"/>
    <property type="match status" value="1"/>
</dbReference>
<evidence type="ECO:0000256" key="10">
    <source>
        <dbReference type="ARBA" id="ARBA00023274"/>
    </source>
</evidence>
<dbReference type="InterPro" id="IPR003441">
    <property type="entry name" value="NAC-dom"/>
</dbReference>
<gene>
    <name evidence="15" type="ORF">FNV43_RR05347</name>
</gene>
<sequence length="776" mass="86930">MLDILPKKEKVLILDNQMALLKKGSRFVPSDVILVQFLYEKIHHGYDHGHEVPLVEYDLYGPQEPCDVREKFRGNRLIEGSNEDLCFFTKLKKMNVTDSRINRSVGSGGTWSAAYSREFSTRSRISHDAPVITAKKTHLRYENEGSLDHGAWIMHEFCLGNIDDGGHFCRYDDPYMICRLRKSKKGRNQKKLGMKSVPDCDHQPNVITKKPRLLEHVRYEDGRVEYSRLGSTRTVQPQIDEVLEVRNMSNNSSEFKWSLQGINGSSTSYSEDAVGINIENNHVVVEEHSNSCTTTATDVGVLTNSATSAETPMSFDDVFQFDNLCAWDAGVSGIDDADGILKYLLEGDDVGINIENDHVDVQTPMSFDDNVFYDNNLSAWIDQFPEEADKCTNYADESMNMNADAILNYLEENPHVAVAVAVAGGNELTPIILDYRNCKSAAEIVNKALQLVMSECKPRAKIVDICEKGYEFIREQTGNMCKNVRRKIERGVAFPTCISVNKTVCHFSPLASEETVLEEGDIIKTDMKCHIDGFIAVVAHTHVLQEGPVTSRAADVIAAENAAAEVALRLVKPGKKNKEVLTYALQKVAAAYDWKLVEGVLSHQLKQFVVDGNKVMLNVSSPDARVDDAGFEENEVYAIDIVTSTGLQPKLLDEPQTNIYKRAVDKNYHLKMKTSRFIFREINKKFPIMLFSTRALDDEKARLGLVECVNHDLLQPYPILFEKPGECICSINFMLKYNSFIMNVVLHFAVTSIRETAFVAAVVLSSSSCGSALCAF</sequence>
<evidence type="ECO:0000256" key="4">
    <source>
        <dbReference type="ARBA" id="ARBA00022552"/>
    </source>
</evidence>
<dbReference type="GO" id="GO:0006364">
    <property type="term" value="P:rRNA processing"/>
    <property type="evidence" value="ECO:0007669"/>
    <property type="project" value="UniProtKB-KW"/>
</dbReference>
<dbReference type="Gene3D" id="1.10.10.10">
    <property type="entry name" value="Winged helix-like DNA-binding domain superfamily/Winged helix DNA-binding domain"/>
    <property type="match status" value="1"/>
</dbReference>
<evidence type="ECO:0000256" key="13">
    <source>
        <dbReference type="ARBA" id="ARBA00073371"/>
    </source>
</evidence>
<dbReference type="SUPFAM" id="SSF55920">
    <property type="entry name" value="Creatinase/aminopeptidase"/>
    <property type="match status" value="1"/>
</dbReference>
<dbReference type="EMBL" id="VOIH02000002">
    <property type="protein sequence ID" value="KAF3454899.1"/>
    <property type="molecule type" value="Genomic_DNA"/>
</dbReference>
<evidence type="ECO:0000256" key="11">
    <source>
        <dbReference type="ARBA" id="ARBA00023294"/>
    </source>
</evidence>
<evidence type="ECO:0000259" key="14">
    <source>
        <dbReference type="PROSITE" id="PS51005"/>
    </source>
</evidence>
<dbReference type="SUPFAM" id="SSF46785">
    <property type="entry name" value="Winged helix' DNA-binding domain"/>
    <property type="match status" value="1"/>
</dbReference>
<evidence type="ECO:0000256" key="3">
    <source>
        <dbReference type="ARBA" id="ARBA00022473"/>
    </source>
</evidence>
<dbReference type="InterPro" id="IPR047113">
    <property type="entry name" value="PA2G4/ARX1"/>
</dbReference>
<keyword evidence="7" id="KW-0238">DNA-binding</keyword>
<accession>A0A8K0HMG6</accession>
<dbReference type="GO" id="GO:1990904">
    <property type="term" value="C:ribonucleoprotein complex"/>
    <property type="evidence" value="ECO:0007669"/>
    <property type="project" value="UniProtKB-KW"/>
</dbReference>
<dbReference type="Gene3D" id="3.90.230.10">
    <property type="entry name" value="Creatinase/methionine aminopeptidase superfamily"/>
    <property type="match status" value="1"/>
</dbReference>
<protein>
    <recommendedName>
        <fullName evidence="13">ERBB-3 BINDING PROTEIN 1</fullName>
    </recommendedName>
</protein>
<keyword evidence="16" id="KW-1185">Reference proteome</keyword>
<comment type="function">
    <text evidence="12">Binds RNA. Associates with 28S, 18S and 5.8S mature rRNAs, several rRNA precursors and probably U3 small nucleolar RNA. May be involved in regulation of intermediate and late steps of rRNA processing. May be involved in ribosome assembly. Required for expression of cell cycle genes such as CYCD3-1, RNR2A and CDKB1-1. Promotes, in a dose- and auxin-dependent manner, organ growth by stimulating both cell proliferation and expansion, via the regulation of RBR1 levels.</text>
</comment>
<evidence type="ECO:0000313" key="15">
    <source>
        <dbReference type="EMBL" id="KAF3454899.1"/>
    </source>
</evidence>
<dbReference type="FunFam" id="3.90.230.10:FF:000012">
    <property type="entry name" value="ERBB-3 BINDING PROTEIN 1"/>
    <property type="match status" value="1"/>
</dbReference>
<dbReference type="GO" id="GO:0003723">
    <property type="term" value="F:RNA binding"/>
    <property type="evidence" value="ECO:0007669"/>
    <property type="project" value="UniProtKB-KW"/>
</dbReference>
<dbReference type="Gene3D" id="2.170.150.80">
    <property type="entry name" value="NAC domain"/>
    <property type="match status" value="1"/>
</dbReference>
<dbReference type="GO" id="GO:0005634">
    <property type="term" value="C:nucleus"/>
    <property type="evidence" value="ECO:0007669"/>
    <property type="project" value="UniProtKB-SubCell"/>
</dbReference>
<dbReference type="GO" id="GO:0009734">
    <property type="term" value="P:auxin-activated signaling pathway"/>
    <property type="evidence" value="ECO:0007669"/>
    <property type="project" value="UniProtKB-KW"/>
</dbReference>
<dbReference type="InterPro" id="IPR036390">
    <property type="entry name" value="WH_DNA-bd_sf"/>
</dbReference>
<evidence type="ECO:0000313" key="16">
    <source>
        <dbReference type="Proteomes" id="UP000796880"/>
    </source>
</evidence>
<comment type="similarity">
    <text evidence="2">Belongs to the peptidase M24 family.</text>
</comment>
<organism evidence="15 16">
    <name type="scientific">Rhamnella rubrinervis</name>
    <dbReference type="NCBI Taxonomy" id="2594499"/>
    <lineage>
        <taxon>Eukaryota</taxon>
        <taxon>Viridiplantae</taxon>
        <taxon>Streptophyta</taxon>
        <taxon>Embryophyta</taxon>
        <taxon>Tracheophyta</taxon>
        <taxon>Spermatophyta</taxon>
        <taxon>Magnoliopsida</taxon>
        <taxon>eudicotyledons</taxon>
        <taxon>Gunneridae</taxon>
        <taxon>Pentapetalae</taxon>
        <taxon>rosids</taxon>
        <taxon>fabids</taxon>
        <taxon>Rosales</taxon>
        <taxon>Rhamnaceae</taxon>
        <taxon>rhamnoid group</taxon>
        <taxon>Rhamneae</taxon>
        <taxon>Rhamnella</taxon>
    </lineage>
</organism>
<dbReference type="InterPro" id="IPR000994">
    <property type="entry name" value="Pept_M24"/>
</dbReference>
<keyword evidence="6" id="KW-0805">Transcription regulation</keyword>
<dbReference type="OrthoDB" id="5876363at2759"/>
<keyword evidence="11" id="KW-0927">Auxin signaling pathway</keyword>
<reference evidence="15" key="1">
    <citation type="submission" date="2020-03" db="EMBL/GenBank/DDBJ databases">
        <title>A high-quality chromosome-level genome assembly of a woody plant with both climbing and erect habits, Rhamnella rubrinervis.</title>
        <authorList>
            <person name="Lu Z."/>
            <person name="Yang Y."/>
            <person name="Zhu X."/>
            <person name="Sun Y."/>
        </authorList>
    </citation>
    <scope>NUCLEOTIDE SEQUENCE</scope>
    <source>
        <strain evidence="15">BYM</strain>
        <tissue evidence="15">Leaf</tissue>
    </source>
</reference>
<dbReference type="Pfam" id="PF02365">
    <property type="entry name" value="NAM"/>
    <property type="match status" value="1"/>
</dbReference>
<keyword evidence="8" id="KW-0804">Transcription</keyword>
<dbReference type="Proteomes" id="UP000796880">
    <property type="component" value="Unassembled WGS sequence"/>
</dbReference>
<name>A0A8K0HMG6_9ROSA</name>
<keyword evidence="4" id="KW-0698">rRNA processing</keyword>
<proteinExistence type="inferred from homology"/>
<dbReference type="GO" id="GO:0051302">
    <property type="term" value="P:regulation of cell division"/>
    <property type="evidence" value="ECO:0007669"/>
    <property type="project" value="UniProtKB-ARBA"/>
</dbReference>
<evidence type="ECO:0000256" key="5">
    <source>
        <dbReference type="ARBA" id="ARBA00022884"/>
    </source>
</evidence>
<dbReference type="Pfam" id="PF00557">
    <property type="entry name" value="Peptidase_M24"/>
    <property type="match status" value="1"/>
</dbReference>
<feature type="domain" description="NAC" evidence="14">
    <location>
        <begin position="21"/>
        <end position="183"/>
    </location>
</feature>
<comment type="caution">
    <text evidence="15">The sequence shown here is derived from an EMBL/GenBank/DDBJ whole genome shotgun (WGS) entry which is preliminary data.</text>
</comment>
<comment type="subcellular location">
    <subcellularLocation>
        <location evidence="1">Nucleus</location>
    </subcellularLocation>
</comment>
<dbReference type="FunFam" id="1.10.10.10:FF:000029">
    <property type="entry name" value="Proliferation-associated 2G4, a"/>
    <property type="match status" value="1"/>
</dbReference>
<dbReference type="PROSITE" id="PS51005">
    <property type="entry name" value="NAC"/>
    <property type="match status" value="1"/>
</dbReference>
<evidence type="ECO:0000256" key="9">
    <source>
        <dbReference type="ARBA" id="ARBA00023242"/>
    </source>
</evidence>
<dbReference type="PANTHER" id="PTHR10804">
    <property type="entry name" value="PROTEASE FAMILY M24 METHIONYL AMINOPEPTIDASE, AMINOPEPTIDASE P"/>
    <property type="match status" value="1"/>
</dbReference>
<evidence type="ECO:0000256" key="2">
    <source>
        <dbReference type="ARBA" id="ARBA00007319"/>
    </source>
</evidence>
<keyword evidence="10" id="KW-0687">Ribonucleoprotein</keyword>
<dbReference type="AlphaFoldDB" id="A0A8K0HMG6"/>
<dbReference type="InterPro" id="IPR036388">
    <property type="entry name" value="WH-like_DNA-bd_sf"/>
</dbReference>
<evidence type="ECO:0000256" key="8">
    <source>
        <dbReference type="ARBA" id="ARBA00023163"/>
    </source>
</evidence>
<evidence type="ECO:0000256" key="1">
    <source>
        <dbReference type="ARBA" id="ARBA00004123"/>
    </source>
</evidence>
<dbReference type="PANTHER" id="PTHR10804:SF11">
    <property type="entry name" value="PROLIFERATION-ASSOCIATED PROTEIN 2G4"/>
    <property type="match status" value="1"/>
</dbReference>
<dbReference type="GO" id="GO:0006355">
    <property type="term" value="P:regulation of DNA-templated transcription"/>
    <property type="evidence" value="ECO:0007669"/>
    <property type="project" value="InterPro"/>
</dbReference>
<dbReference type="GO" id="GO:0003677">
    <property type="term" value="F:DNA binding"/>
    <property type="evidence" value="ECO:0007669"/>
    <property type="project" value="UniProtKB-KW"/>
</dbReference>
<dbReference type="InterPro" id="IPR036005">
    <property type="entry name" value="Creatinase/aminopeptidase-like"/>
</dbReference>
<keyword evidence="5" id="KW-0694">RNA-binding</keyword>
<dbReference type="InterPro" id="IPR036093">
    <property type="entry name" value="NAC_dom_sf"/>
</dbReference>